<dbReference type="Gene3D" id="3.40.47.10">
    <property type="match status" value="2"/>
</dbReference>
<dbReference type="EMBL" id="BAAAQX010000033">
    <property type="protein sequence ID" value="GAA2213557.1"/>
    <property type="molecule type" value="Genomic_DNA"/>
</dbReference>
<name>A0ABN3CWF8_9ACTN</name>
<dbReference type="SUPFAM" id="SSF53901">
    <property type="entry name" value="Thiolase-like"/>
    <property type="match status" value="2"/>
</dbReference>
<accession>A0ABN3CWF8</accession>
<dbReference type="PANTHER" id="PTHR34069:SF2">
    <property type="entry name" value="BETA-KETOACYL-[ACYL-CARRIER-PROTEIN] SYNTHASE III"/>
    <property type="match status" value="1"/>
</dbReference>
<comment type="caution">
    <text evidence="1">The sequence shown here is derived from an EMBL/GenBank/DDBJ whole genome shotgun (WGS) entry which is preliminary data.</text>
</comment>
<evidence type="ECO:0000313" key="1">
    <source>
        <dbReference type="EMBL" id="GAA2213557.1"/>
    </source>
</evidence>
<keyword evidence="2" id="KW-1185">Reference proteome</keyword>
<gene>
    <name evidence="1" type="ORF">GCM10009850_090200</name>
</gene>
<dbReference type="RefSeq" id="WP_344489370.1">
    <property type="nucleotide sequence ID" value="NZ_BAAAQX010000033.1"/>
</dbReference>
<reference evidence="1 2" key="1">
    <citation type="journal article" date="2019" name="Int. J. Syst. Evol. Microbiol.">
        <title>The Global Catalogue of Microorganisms (GCM) 10K type strain sequencing project: providing services to taxonomists for standard genome sequencing and annotation.</title>
        <authorList>
            <consortium name="The Broad Institute Genomics Platform"/>
            <consortium name="The Broad Institute Genome Sequencing Center for Infectious Disease"/>
            <person name="Wu L."/>
            <person name="Ma J."/>
        </authorList>
    </citation>
    <scope>NUCLEOTIDE SEQUENCE [LARGE SCALE GENOMIC DNA]</scope>
    <source>
        <strain evidence="1 2">JCM 16114</strain>
    </source>
</reference>
<organism evidence="1 2">
    <name type="scientific">Nonomuraea monospora</name>
    <dbReference type="NCBI Taxonomy" id="568818"/>
    <lineage>
        <taxon>Bacteria</taxon>
        <taxon>Bacillati</taxon>
        <taxon>Actinomycetota</taxon>
        <taxon>Actinomycetes</taxon>
        <taxon>Streptosporangiales</taxon>
        <taxon>Streptosporangiaceae</taxon>
        <taxon>Nonomuraea</taxon>
    </lineage>
</organism>
<evidence type="ECO:0000313" key="2">
    <source>
        <dbReference type="Proteomes" id="UP001499843"/>
    </source>
</evidence>
<dbReference type="PANTHER" id="PTHR34069">
    <property type="entry name" value="3-OXOACYL-[ACYL-CARRIER-PROTEIN] SYNTHASE 3"/>
    <property type="match status" value="1"/>
</dbReference>
<protein>
    <submittedName>
        <fullName evidence="1">3-oxoacyl-ACP synthase</fullName>
    </submittedName>
</protein>
<proteinExistence type="predicted"/>
<dbReference type="Proteomes" id="UP001499843">
    <property type="component" value="Unassembled WGS sequence"/>
</dbReference>
<sequence>MIGLSAVEIAVPEGKLTLAEVLAAPGRSEQDLATIRALGIRELPVIRDEEGAHALAVTAARRLLARHGLAADRLDVLVHIPARVPEKLMASEVTRVQADLGASGATCLSTGDLGCASSSAALLIARSLLTANPGWHNALITHGSVAPTGDRYRRPVTLSGDAGVAALLTREPRYAIEDLRLRSDGRFWDLFAIDYLDRPRDAWIEACSSVRDYSFTLAVQSRNVLRDLTREVLGDAGGADHVVMQNLSSGAFGFYEQALGLKISPVCRDNLARYGHLGPADVLVNLGSLDALPGERVLVLNNSPSAAWSAALLRAG</sequence>
<dbReference type="InterPro" id="IPR016039">
    <property type="entry name" value="Thiolase-like"/>
</dbReference>